<feature type="domain" description="AB hydrolase-1" evidence="1">
    <location>
        <begin position="28"/>
        <end position="233"/>
    </location>
</feature>
<dbReference type="InterPro" id="IPR050228">
    <property type="entry name" value="Carboxylesterase_BioH"/>
</dbReference>
<name>A0ABT5WSG0_9SPHN</name>
<sequence>MTAPRTEFHEGWGGAKLAVHRLGAGRPVLLLHGLFSSAGVNWIKFGTAARIADAGFEAIMPDLRAHGQSDAPHDPAAYPEDVLVKDALALVAGLGLADYDLGGFSLGARTSVRSVLAGLAPRRLVLGGMGLEGLAGWARRSAFFIDAIDRFDEIMRGDRAYFAKSFMKTQKVDRVATRLLLGSVDDTPPEAIAHVTMPTLVVCGAEDRDNGSAPRLAEALPQARYAEVPGTHMTSVSQRQFGDAIAEFLAA</sequence>
<dbReference type="PANTHER" id="PTHR43194">
    <property type="entry name" value="HYDROLASE ALPHA/BETA FOLD FAMILY"/>
    <property type="match status" value="1"/>
</dbReference>
<protein>
    <submittedName>
        <fullName evidence="2">Alpha/beta fold hydrolase</fullName>
    </submittedName>
</protein>
<dbReference type="InterPro" id="IPR000073">
    <property type="entry name" value="AB_hydrolase_1"/>
</dbReference>
<dbReference type="Gene3D" id="3.40.50.1820">
    <property type="entry name" value="alpha/beta hydrolase"/>
    <property type="match status" value="1"/>
</dbReference>
<evidence type="ECO:0000259" key="1">
    <source>
        <dbReference type="Pfam" id="PF12697"/>
    </source>
</evidence>
<dbReference type="EMBL" id="JARESE010000049">
    <property type="protein sequence ID" value="MDE8652972.1"/>
    <property type="molecule type" value="Genomic_DNA"/>
</dbReference>
<accession>A0ABT5WSG0</accession>
<dbReference type="PANTHER" id="PTHR43194:SF2">
    <property type="entry name" value="PEROXISOMAL MEMBRANE PROTEIN LPX1"/>
    <property type="match status" value="1"/>
</dbReference>
<dbReference type="InterPro" id="IPR029058">
    <property type="entry name" value="AB_hydrolase_fold"/>
</dbReference>
<evidence type="ECO:0000313" key="2">
    <source>
        <dbReference type="EMBL" id="MDE8652972.1"/>
    </source>
</evidence>
<reference evidence="2 3" key="1">
    <citation type="submission" date="2023-03" db="EMBL/GenBank/DDBJ databases">
        <title>NovoSphingobium album sp. nov. isolated from polycyclic aromatic hydrocarbons- and heavy-metal polluted soil.</title>
        <authorList>
            <person name="Liu Z."/>
            <person name="Wang K."/>
        </authorList>
    </citation>
    <scope>NUCLEOTIDE SEQUENCE [LARGE SCALE GENOMIC DNA]</scope>
    <source>
        <strain evidence="2 3">H3SJ31-1</strain>
    </source>
</reference>
<dbReference type="GO" id="GO:0016787">
    <property type="term" value="F:hydrolase activity"/>
    <property type="evidence" value="ECO:0007669"/>
    <property type="project" value="UniProtKB-KW"/>
</dbReference>
<proteinExistence type="predicted"/>
<keyword evidence="2" id="KW-0378">Hydrolase</keyword>
<dbReference type="Proteomes" id="UP001216253">
    <property type="component" value="Unassembled WGS sequence"/>
</dbReference>
<dbReference type="SUPFAM" id="SSF53474">
    <property type="entry name" value="alpha/beta-Hydrolases"/>
    <property type="match status" value="1"/>
</dbReference>
<keyword evidence="3" id="KW-1185">Reference proteome</keyword>
<evidence type="ECO:0000313" key="3">
    <source>
        <dbReference type="Proteomes" id="UP001216253"/>
    </source>
</evidence>
<gene>
    <name evidence="2" type="ORF">PYV00_14790</name>
</gene>
<dbReference type="Pfam" id="PF12697">
    <property type="entry name" value="Abhydrolase_6"/>
    <property type="match status" value="1"/>
</dbReference>
<comment type="caution">
    <text evidence="2">The sequence shown here is derived from an EMBL/GenBank/DDBJ whole genome shotgun (WGS) entry which is preliminary data.</text>
</comment>
<organism evidence="2 3">
    <name type="scientific">Novosphingobium album</name>
    <name type="common">ex Liu et al. 2023</name>
    <dbReference type="NCBI Taxonomy" id="3031130"/>
    <lineage>
        <taxon>Bacteria</taxon>
        <taxon>Pseudomonadati</taxon>
        <taxon>Pseudomonadota</taxon>
        <taxon>Alphaproteobacteria</taxon>
        <taxon>Sphingomonadales</taxon>
        <taxon>Sphingomonadaceae</taxon>
        <taxon>Novosphingobium</taxon>
    </lineage>
</organism>
<dbReference type="RefSeq" id="WP_275229072.1">
    <property type="nucleotide sequence ID" value="NZ_JARESE010000049.1"/>
</dbReference>